<dbReference type="AlphaFoldDB" id="A0AAD5PJR1"/>
<dbReference type="EMBL" id="WJBH02000376">
    <property type="protein sequence ID" value="KAI9549106.1"/>
    <property type="molecule type" value="Genomic_DNA"/>
</dbReference>
<evidence type="ECO:0000313" key="4">
    <source>
        <dbReference type="Proteomes" id="UP000820818"/>
    </source>
</evidence>
<dbReference type="Pfam" id="PF16130">
    <property type="entry name" value="DUF4842"/>
    <property type="match status" value="1"/>
</dbReference>
<evidence type="ECO:0000256" key="1">
    <source>
        <dbReference type="SAM" id="MobiDB-lite"/>
    </source>
</evidence>
<feature type="compositionally biased region" description="Low complexity" evidence="1">
    <location>
        <begin position="8"/>
        <end position="21"/>
    </location>
</feature>
<name>A0AAD5PJR1_9CRUS</name>
<reference evidence="3" key="1">
    <citation type="submission" date="2022-05" db="EMBL/GenBank/DDBJ databases">
        <title>A multi-omics perspective on studying reproductive biology in Daphnia sinensis.</title>
        <authorList>
            <person name="Jia J."/>
        </authorList>
    </citation>
    <scope>NUCLEOTIDE SEQUENCE</scope>
    <source>
        <strain evidence="3">WSL</strain>
    </source>
</reference>
<proteinExistence type="predicted"/>
<feature type="domain" description="DUF4842" evidence="2">
    <location>
        <begin position="75"/>
        <end position="135"/>
    </location>
</feature>
<evidence type="ECO:0000259" key="2">
    <source>
        <dbReference type="Pfam" id="PF16130"/>
    </source>
</evidence>
<evidence type="ECO:0000313" key="3">
    <source>
        <dbReference type="EMBL" id="KAI9549106.1"/>
    </source>
</evidence>
<keyword evidence="4" id="KW-1185">Reference proteome</keyword>
<accession>A0AAD5PJR1</accession>
<feature type="region of interest" description="Disordered" evidence="1">
    <location>
        <begin position="1"/>
        <end position="28"/>
    </location>
</feature>
<protein>
    <recommendedName>
        <fullName evidence="2">DUF4842 domain-containing protein</fullName>
    </recommendedName>
</protein>
<dbReference type="InterPro" id="IPR031025">
    <property type="entry name" value="LruC_dom"/>
</dbReference>
<sequence>MVKTKPYGVDSDGDGVPDSQDAAPSDPAYAFVTHGPAANQYGSLAFEDAFPYKGDYDMNDMIVDYNIEERRNASNKVTQLRGKFVLKAMGASYRNGFGIELPIPPSKVASATGMKIRALFLHRVESFLNTQKDKTFRGKEDEKFIYQGTAYFIS</sequence>
<dbReference type="Proteomes" id="UP000820818">
    <property type="component" value="Unassembled WGS sequence"/>
</dbReference>
<dbReference type="InterPro" id="IPR032295">
    <property type="entry name" value="DUF4842"/>
</dbReference>
<comment type="caution">
    <text evidence="3">The sequence shown here is derived from an EMBL/GenBank/DDBJ whole genome shotgun (WGS) entry which is preliminary data.</text>
</comment>
<organism evidence="3 4">
    <name type="scientific">Daphnia sinensis</name>
    <dbReference type="NCBI Taxonomy" id="1820382"/>
    <lineage>
        <taxon>Eukaryota</taxon>
        <taxon>Metazoa</taxon>
        <taxon>Ecdysozoa</taxon>
        <taxon>Arthropoda</taxon>
        <taxon>Crustacea</taxon>
        <taxon>Branchiopoda</taxon>
        <taxon>Diplostraca</taxon>
        <taxon>Cladocera</taxon>
        <taxon>Anomopoda</taxon>
        <taxon>Daphniidae</taxon>
        <taxon>Daphnia</taxon>
        <taxon>Daphnia similis group</taxon>
    </lineage>
</organism>
<dbReference type="NCBIfam" id="TIGR04456">
    <property type="entry name" value="LruC_dom"/>
    <property type="match status" value="1"/>
</dbReference>
<gene>
    <name evidence="3" type="ORF">GHT06_007398</name>
</gene>